<gene>
    <name evidence="3" type="ORF">K452DRAFT_341463</name>
</gene>
<feature type="compositionally biased region" description="Low complexity" evidence="2">
    <location>
        <begin position="496"/>
        <end position="513"/>
    </location>
</feature>
<feature type="coiled-coil region" evidence="1">
    <location>
        <begin position="532"/>
        <end position="566"/>
    </location>
</feature>
<sequence>MLGAWKSRWGAISSQCQDLKAKRNSHDLSEAQQHSPPQAAQPSPPASRTNTDATITQNGNFPVQEKSARSPDAKVARRSARMRTILDPSHTSSTPALRQLLHHRIQALSSEAVNMADPPHRANNFPLLPPLPKESAVRETLGREQASEQARQMSPLPAMQQTQHYPSTPTNQQAPVPGRNLAPLPARRSTVSFSGFNPVNPNSNNANHSSSNVSMASSSPASTSSSMDGVASSSRTGPTTQTQSADRDIVMIDLTSSPSNAPTTSATPATQRPLIRFDSTSHGGFRSGHHGALFPLDGGILNPYAVDYPASFNPYAVASPPAGLAAAYAAIGDAFPGAAQRRRAQTVHQNLTQPGQQNPYQLGQQNPTQPGHQNSAQPGPENLAQAGQTTPTEPQSPIRTGRRNPTDLRLLVDQDTEDIEASRTLWFMSHDMINPREEPTASARPQTPAAQAQASTDALDAQIASGAQSNEPAREAGVRQDILTATGPIYAALNRQNQNQGQTQNQGQNTTTNFRRLPAINPGDDSANATPESRLRIENAHLRRELDRAVARYELVNQQFKDLQERYHQSLESVTTLQDEMRAQDMVMLQWSHRLQNSQLHQNQPAAQNQPAVQTQPAAQTQPAQTPRVQAQNVQPPQPVQNQHHQGQETPNHQQQQVQEVPTQHTRNQFPGQGQFRINQPAQTQPHQRLPRQNRPRQNHPGQQERQQKRQQD</sequence>
<feature type="compositionally biased region" description="Polar residues" evidence="2">
    <location>
        <begin position="231"/>
        <end position="244"/>
    </location>
</feature>
<feature type="region of interest" description="Disordered" evidence="2">
    <location>
        <begin position="600"/>
        <end position="713"/>
    </location>
</feature>
<dbReference type="GeneID" id="54302880"/>
<accession>A0A6A6B1Z3</accession>
<feature type="compositionally biased region" description="Basic and acidic residues" evidence="2">
    <location>
        <begin position="135"/>
        <end position="146"/>
    </location>
</feature>
<feature type="compositionally biased region" description="Basic residues" evidence="2">
    <location>
        <begin position="689"/>
        <end position="698"/>
    </location>
</feature>
<keyword evidence="4" id="KW-1185">Reference proteome</keyword>
<evidence type="ECO:0000256" key="1">
    <source>
        <dbReference type="SAM" id="Coils"/>
    </source>
</evidence>
<evidence type="ECO:0000313" key="3">
    <source>
        <dbReference type="EMBL" id="KAF2137244.1"/>
    </source>
</evidence>
<feature type="compositionally biased region" description="Low complexity" evidence="2">
    <location>
        <begin position="440"/>
        <end position="460"/>
    </location>
</feature>
<dbReference type="AlphaFoldDB" id="A0A6A6B1Z3"/>
<dbReference type="RefSeq" id="XP_033392962.1">
    <property type="nucleotide sequence ID" value="XM_033545374.1"/>
</dbReference>
<protein>
    <submittedName>
        <fullName evidence="3">Uncharacterized protein</fullName>
    </submittedName>
</protein>
<feature type="region of interest" description="Disordered" evidence="2">
    <location>
        <begin position="344"/>
        <end position="415"/>
    </location>
</feature>
<keyword evidence="1" id="KW-0175">Coiled coil</keyword>
<name>A0A6A6B1Z3_9PEZI</name>
<organism evidence="3 4">
    <name type="scientific">Aplosporella prunicola CBS 121167</name>
    <dbReference type="NCBI Taxonomy" id="1176127"/>
    <lineage>
        <taxon>Eukaryota</taxon>
        <taxon>Fungi</taxon>
        <taxon>Dikarya</taxon>
        <taxon>Ascomycota</taxon>
        <taxon>Pezizomycotina</taxon>
        <taxon>Dothideomycetes</taxon>
        <taxon>Dothideomycetes incertae sedis</taxon>
        <taxon>Botryosphaeriales</taxon>
        <taxon>Aplosporellaceae</taxon>
        <taxon>Aplosporella</taxon>
    </lineage>
</organism>
<feature type="region of interest" description="Disordered" evidence="2">
    <location>
        <begin position="1"/>
        <end position="77"/>
    </location>
</feature>
<evidence type="ECO:0000256" key="2">
    <source>
        <dbReference type="SAM" id="MobiDB-lite"/>
    </source>
</evidence>
<feature type="region of interest" description="Disordered" evidence="2">
    <location>
        <begin position="436"/>
        <end position="460"/>
    </location>
</feature>
<feature type="compositionally biased region" description="Low complexity" evidence="2">
    <location>
        <begin position="602"/>
        <end position="665"/>
    </location>
</feature>
<feature type="compositionally biased region" description="Polar residues" evidence="2">
    <location>
        <begin position="159"/>
        <end position="174"/>
    </location>
</feature>
<evidence type="ECO:0000313" key="4">
    <source>
        <dbReference type="Proteomes" id="UP000799438"/>
    </source>
</evidence>
<feature type="compositionally biased region" description="Low complexity" evidence="2">
    <location>
        <begin position="255"/>
        <end position="270"/>
    </location>
</feature>
<feature type="compositionally biased region" description="Polar residues" evidence="2">
    <location>
        <begin position="666"/>
        <end position="684"/>
    </location>
</feature>
<feature type="region of interest" description="Disordered" evidence="2">
    <location>
        <begin position="496"/>
        <end position="532"/>
    </location>
</feature>
<feature type="compositionally biased region" description="Polar residues" evidence="2">
    <location>
        <begin position="385"/>
        <end position="398"/>
    </location>
</feature>
<feature type="compositionally biased region" description="Basic and acidic residues" evidence="2">
    <location>
        <begin position="66"/>
        <end position="75"/>
    </location>
</feature>
<dbReference type="EMBL" id="ML995505">
    <property type="protein sequence ID" value="KAF2137244.1"/>
    <property type="molecule type" value="Genomic_DNA"/>
</dbReference>
<feature type="compositionally biased region" description="Basic and acidic residues" evidence="2">
    <location>
        <begin position="19"/>
        <end position="29"/>
    </location>
</feature>
<dbReference type="Proteomes" id="UP000799438">
    <property type="component" value="Unassembled WGS sequence"/>
</dbReference>
<feature type="compositionally biased region" description="Polar residues" evidence="2">
    <location>
        <begin position="48"/>
        <end position="61"/>
    </location>
</feature>
<feature type="region of interest" description="Disordered" evidence="2">
    <location>
        <begin position="116"/>
        <end position="282"/>
    </location>
</feature>
<feature type="compositionally biased region" description="Low complexity" evidence="2">
    <location>
        <begin position="192"/>
        <end position="226"/>
    </location>
</feature>
<feature type="compositionally biased region" description="Low complexity" evidence="2">
    <location>
        <begin position="30"/>
        <end position="41"/>
    </location>
</feature>
<feature type="compositionally biased region" description="Polar residues" evidence="2">
    <location>
        <begin position="346"/>
        <end position="377"/>
    </location>
</feature>
<proteinExistence type="predicted"/>
<reference evidence="3" key="1">
    <citation type="journal article" date="2020" name="Stud. Mycol.">
        <title>101 Dothideomycetes genomes: a test case for predicting lifestyles and emergence of pathogens.</title>
        <authorList>
            <person name="Haridas S."/>
            <person name="Albert R."/>
            <person name="Binder M."/>
            <person name="Bloem J."/>
            <person name="Labutti K."/>
            <person name="Salamov A."/>
            <person name="Andreopoulos B."/>
            <person name="Baker S."/>
            <person name="Barry K."/>
            <person name="Bills G."/>
            <person name="Bluhm B."/>
            <person name="Cannon C."/>
            <person name="Castanera R."/>
            <person name="Culley D."/>
            <person name="Daum C."/>
            <person name="Ezra D."/>
            <person name="Gonzalez J."/>
            <person name="Henrissat B."/>
            <person name="Kuo A."/>
            <person name="Liang C."/>
            <person name="Lipzen A."/>
            <person name="Lutzoni F."/>
            <person name="Magnuson J."/>
            <person name="Mondo S."/>
            <person name="Nolan M."/>
            <person name="Ohm R."/>
            <person name="Pangilinan J."/>
            <person name="Park H.-J."/>
            <person name="Ramirez L."/>
            <person name="Alfaro M."/>
            <person name="Sun H."/>
            <person name="Tritt A."/>
            <person name="Yoshinaga Y."/>
            <person name="Zwiers L.-H."/>
            <person name="Turgeon B."/>
            <person name="Goodwin S."/>
            <person name="Spatafora J."/>
            <person name="Crous P."/>
            <person name="Grigoriev I."/>
        </authorList>
    </citation>
    <scope>NUCLEOTIDE SEQUENCE</scope>
    <source>
        <strain evidence="3">CBS 121167</strain>
    </source>
</reference>